<dbReference type="SUPFAM" id="SSF102405">
    <property type="entry name" value="MCP/YpsA-like"/>
    <property type="match status" value="1"/>
</dbReference>
<protein>
    <submittedName>
        <fullName evidence="4">DNA protecting protein DprA</fullName>
    </submittedName>
</protein>
<dbReference type="InterPro" id="IPR003488">
    <property type="entry name" value="DprA"/>
</dbReference>
<name>A0A1C0A9V5_9FIRM</name>
<dbReference type="Proteomes" id="UP000093514">
    <property type="component" value="Unassembled WGS sequence"/>
</dbReference>
<feature type="domain" description="DprA winged helix" evidence="3">
    <location>
        <begin position="319"/>
        <end position="371"/>
    </location>
</feature>
<comment type="similarity">
    <text evidence="1">Belongs to the DprA/Smf family.</text>
</comment>
<dbReference type="Gene3D" id="3.40.50.450">
    <property type="match status" value="1"/>
</dbReference>
<keyword evidence="5" id="KW-1185">Reference proteome</keyword>
<dbReference type="PANTHER" id="PTHR43022:SF1">
    <property type="entry name" value="PROTEIN SMF"/>
    <property type="match status" value="1"/>
</dbReference>
<dbReference type="EMBL" id="LWDV01000008">
    <property type="protein sequence ID" value="OCL27074.1"/>
    <property type="molecule type" value="Genomic_DNA"/>
</dbReference>
<evidence type="ECO:0000259" key="2">
    <source>
        <dbReference type="Pfam" id="PF02481"/>
    </source>
</evidence>
<accession>A0A1C0A9V5</accession>
<dbReference type="PANTHER" id="PTHR43022">
    <property type="entry name" value="PROTEIN SMF"/>
    <property type="match status" value="1"/>
</dbReference>
<dbReference type="InterPro" id="IPR041614">
    <property type="entry name" value="DprA_WH"/>
</dbReference>
<proteinExistence type="inferred from homology"/>
<dbReference type="Pfam" id="PF17782">
    <property type="entry name" value="WHD_DprA"/>
    <property type="match status" value="1"/>
</dbReference>
<evidence type="ECO:0000313" key="5">
    <source>
        <dbReference type="Proteomes" id="UP000093514"/>
    </source>
</evidence>
<dbReference type="InterPro" id="IPR057666">
    <property type="entry name" value="DrpA_SLOG"/>
</dbReference>
<dbReference type="RefSeq" id="WP_068716595.1">
    <property type="nucleotide sequence ID" value="NZ_LWDV01000008.1"/>
</dbReference>
<reference evidence="4 5" key="2">
    <citation type="submission" date="2016-08" db="EMBL/GenBank/DDBJ databases">
        <title>Orenia metallireducens sp. nov. strain Z6, a Novel Metal-reducing Firmicute from the Deep Subsurface.</title>
        <authorList>
            <person name="Maxim B.I."/>
            <person name="Kenneth K."/>
            <person name="Flynn T.M."/>
            <person name="Oloughlin E.J."/>
            <person name="Locke R.A."/>
            <person name="Weber J.R."/>
            <person name="Egan S.M."/>
            <person name="Mackie R.I."/>
            <person name="Cann I.K."/>
        </authorList>
    </citation>
    <scope>NUCLEOTIDE SEQUENCE [LARGE SCALE GENOMIC DNA]</scope>
    <source>
        <strain evidence="4 5">Z6</strain>
    </source>
</reference>
<dbReference type="InterPro" id="IPR036388">
    <property type="entry name" value="WH-like_DNA-bd_sf"/>
</dbReference>
<evidence type="ECO:0000313" key="4">
    <source>
        <dbReference type="EMBL" id="OCL27074.1"/>
    </source>
</evidence>
<evidence type="ECO:0000256" key="1">
    <source>
        <dbReference type="ARBA" id="ARBA00006525"/>
    </source>
</evidence>
<gene>
    <name evidence="4" type="ORF">U472_06225</name>
</gene>
<dbReference type="NCBIfam" id="TIGR00732">
    <property type="entry name" value="dprA"/>
    <property type="match status" value="1"/>
</dbReference>
<organism evidence="4 5">
    <name type="scientific">Orenia metallireducens</name>
    <dbReference type="NCBI Taxonomy" id="1413210"/>
    <lineage>
        <taxon>Bacteria</taxon>
        <taxon>Bacillati</taxon>
        <taxon>Bacillota</taxon>
        <taxon>Clostridia</taxon>
        <taxon>Halanaerobiales</taxon>
        <taxon>Halobacteroidaceae</taxon>
        <taxon>Orenia</taxon>
    </lineage>
</organism>
<evidence type="ECO:0000259" key="3">
    <source>
        <dbReference type="Pfam" id="PF17782"/>
    </source>
</evidence>
<dbReference type="GO" id="GO:0009294">
    <property type="term" value="P:DNA-mediated transformation"/>
    <property type="evidence" value="ECO:0007669"/>
    <property type="project" value="InterPro"/>
</dbReference>
<dbReference type="Gene3D" id="1.10.10.10">
    <property type="entry name" value="Winged helix-like DNA-binding domain superfamily/Winged helix DNA-binding domain"/>
    <property type="match status" value="1"/>
</dbReference>
<dbReference type="AlphaFoldDB" id="A0A1C0A9V5"/>
<sequence length="377" mass="41710">MEDKLYWIWLNKVKGLGPIKVKKLLDYFADAKGIWEASIEEITAAEGIGISLGKRIITSKDKFDFEKEYISLNKFGVKVVTLADKCYPKLLKEIYDSPPILYYKGDLSKINRPSLSVVGSRKYTTYGKAIANKLSKRLTELGVSIVSGMARGIDTFAHQGALEGGITYAVLGSGIDNIYPPENTTLAKRIAEEGAILSPFPLGTRPYAKNFPVRNRIISGLTLGTVVVEATKKSGSLITAEMALEQGREVFAIPGDITREQSKGTNKLIKTGAKLVQNIDDILEELPLLETISSSAEESSADLQKDNGLETTNSKLMKELNEKQKIVYNRLSYTPQQFEYLLNTLPLNSAQLNTILLELEIEGIIEQLPGKRFRLAN</sequence>
<feature type="domain" description="Smf/DprA SLOG" evidence="2">
    <location>
        <begin position="78"/>
        <end position="286"/>
    </location>
</feature>
<reference evidence="5" key="1">
    <citation type="submission" date="2016-07" db="EMBL/GenBank/DDBJ databases">
        <authorList>
            <person name="Florea S."/>
            <person name="Webb J.S."/>
            <person name="Jaromczyk J."/>
            <person name="Schardl C.L."/>
        </authorList>
    </citation>
    <scope>NUCLEOTIDE SEQUENCE [LARGE SCALE GENOMIC DNA]</scope>
    <source>
        <strain evidence="5">Z6</strain>
    </source>
</reference>
<comment type="caution">
    <text evidence="4">The sequence shown here is derived from an EMBL/GenBank/DDBJ whole genome shotgun (WGS) entry which is preliminary data.</text>
</comment>
<dbReference type="OrthoDB" id="9785707at2"/>
<dbReference type="Pfam" id="PF02481">
    <property type="entry name" value="DNA_processg_A"/>
    <property type="match status" value="1"/>
</dbReference>
<dbReference type="SUPFAM" id="SSF47781">
    <property type="entry name" value="RuvA domain 2-like"/>
    <property type="match status" value="1"/>
</dbReference>
<dbReference type="InterPro" id="IPR010994">
    <property type="entry name" value="RuvA_2-like"/>
</dbReference>